<evidence type="ECO:0000313" key="2">
    <source>
        <dbReference type="Proteomes" id="UP000273405"/>
    </source>
</evidence>
<keyword evidence="2" id="KW-1185">Reference proteome</keyword>
<name>A0A3A8NFQ6_9BACT</name>
<protein>
    <submittedName>
        <fullName evidence="1">Uncharacterized protein</fullName>
    </submittedName>
</protein>
<gene>
    <name evidence="1" type="ORF">D7X12_13940</name>
</gene>
<proteinExistence type="predicted"/>
<accession>A0A3A8NFQ6</accession>
<dbReference type="EMBL" id="RAWG01000071">
    <property type="protein sequence ID" value="RKH43166.1"/>
    <property type="molecule type" value="Genomic_DNA"/>
</dbReference>
<sequence length="128" mass="13831">MLLALAAMGCDGDLQAPDITGVRATRLEDGRVSLAVYVVCGVLQGQPPADEDCGWPEEQPLCVDAGWYPVEDASFRTPLLSQRTCEPAGTRIYRSMTVVSPGVVPAGRDLRILVQVDPRTTRFIMVSP</sequence>
<dbReference type="AlphaFoldDB" id="A0A3A8NFQ6"/>
<evidence type="ECO:0000313" key="1">
    <source>
        <dbReference type="EMBL" id="RKH43166.1"/>
    </source>
</evidence>
<comment type="caution">
    <text evidence="1">The sequence shown here is derived from an EMBL/GenBank/DDBJ whole genome shotgun (WGS) entry which is preliminary data.</text>
</comment>
<reference evidence="2" key="1">
    <citation type="submission" date="2018-09" db="EMBL/GenBank/DDBJ databases">
        <authorList>
            <person name="Livingstone P.G."/>
            <person name="Whitworth D.E."/>
        </authorList>
    </citation>
    <scope>NUCLEOTIDE SEQUENCE [LARGE SCALE GENOMIC DNA]</scope>
    <source>
        <strain evidence="2">CA040B</strain>
    </source>
</reference>
<organism evidence="1 2">
    <name type="scientific">Corallococcus sicarius</name>
    <dbReference type="NCBI Taxonomy" id="2316726"/>
    <lineage>
        <taxon>Bacteria</taxon>
        <taxon>Pseudomonadati</taxon>
        <taxon>Myxococcota</taxon>
        <taxon>Myxococcia</taxon>
        <taxon>Myxococcales</taxon>
        <taxon>Cystobacterineae</taxon>
        <taxon>Myxococcaceae</taxon>
        <taxon>Corallococcus</taxon>
    </lineage>
</organism>
<dbReference type="Proteomes" id="UP000273405">
    <property type="component" value="Unassembled WGS sequence"/>
</dbReference>